<proteinExistence type="predicted"/>
<dbReference type="InterPro" id="IPR036890">
    <property type="entry name" value="HATPase_C_sf"/>
</dbReference>
<organism evidence="1 2">
    <name type="scientific">Sphingobium soli</name>
    <dbReference type="NCBI Taxonomy" id="1591116"/>
    <lineage>
        <taxon>Bacteria</taxon>
        <taxon>Pseudomonadati</taxon>
        <taxon>Pseudomonadota</taxon>
        <taxon>Alphaproteobacteria</taxon>
        <taxon>Sphingomonadales</taxon>
        <taxon>Sphingomonadaceae</taxon>
        <taxon>Sphingobium</taxon>
    </lineage>
</organism>
<sequence length="667" mass="75945">MSNVNIKRLVENIRSGTNSYTPLVELVVNGIQAVEQRGAGDGLVEIDVLRNGQPDLTDRLEEVDGFVVKDNGVGFTKRNRDAFDTLYTDLKAADGGKGFGRFTCLKYFERVKVKSTFAEDGSFFDRSFRMGLGNEIVVDEKVAASDATDTGSEVEISGIKSVKFPDKGLDVISRVVVERLLPYFVDKERVCPRIVIRDHRSTTPIALNDYLARDNTQIIELAVENPTFSFPSTDGDRTFHVRVFKFFAPRASKSKVALVAHRREVTENPLQTYIPEFAEEFFEPSPDQGDAKGRNFVIKAYVFGDYLNENVSLERGEFRFQSDSDLLNGISQTQIEQRAAEIAQSAVGAEISERRLRKDARIAKYVETQAPWHRILSKEVDFSGLPMSPSHQEIEIFLQKKKYEREVSTRTRVSAILNADEGDDLGDQINSVIASISETSKSDLIHYVSMRRCVLDLFGKALELGPDGKYRSEGEVHDIIFPRRADSDGLDYNDHNLWMLDERLNFASYVISDKPTEASSLDRTDVTVFNRPVVFRAENEPSNPVTIFEFKKPQRDDFVNPSSKEDPVNQIVRYVNLIRNGKVRNSKGREIRVSATTPFYGYIVCDLTPKVNEWLEFEQNFTPMADGMGWFDWRKNIHLYMEVISWDKLLRDAEMRNKVFFHKLGID</sequence>
<gene>
    <name evidence="1" type="ORF">LL253_19460</name>
</gene>
<name>A0ABS8H8U9_9SPHN</name>
<comment type="caution">
    <text evidence="1">The sequence shown here is derived from an EMBL/GenBank/DDBJ whole genome shotgun (WGS) entry which is preliminary data.</text>
</comment>
<reference evidence="1 2" key="1">
    <citation type="submission" date="2021-10" db="EMBL/GenBank/DDBJ databases">
        <title>The diversity and Nitrogen Metabolism of Culturable Nitrate-Utilizing Bacteria Within the Oxygen Minimum Zone of the Changjiang (Yangtze River)Estuary.</title>
        <authorList>
            <person name="Zhang D."/>
            <person name="Zheng J."/>
            <person name="Liu S."/>
            <person name="He W."/>
        </authorList>
    </citation>
    <scope>NUCLEOTIDE SEQUENCE [LARGE SCALE GENOMIC DNA]</scope>
    <source>
        <strain evidence="1 2">FXH275-2</strain>
    </source>
</reference>
<dbReference type="Proteomes" id="UP001198830">
    <property type="component" value="Unassembled WGS sequence"/>
</dbReference>
<keyword evidence="1" id="KW-0067">ATP-binding</keyword>
<evidence type="ECO:0000313" key="1">
    <source>
        <dbReference type="EMBL" id="MCC4234853.1"/>
    </source>
</evidence>
<evidence type="ECO:0000313" key="2">
    <source>
        <dbReference type="Proteomes" id="UP001198830"/>
    </source>
</evidence>
<dbReference type="RefSeq" id="WP_228228172.1">
    <property type="nucleotide sequence ID" value="NZ_JAJGNP010000032.1"/>
</dbReference>
<keyword evidence="1" id="KW-0547">Nucleotide-binding</keyword>
<dbReference type="SUPFAM" id="SSF55874">
    <property type="entry name" value="ATPase domain of HSP90 chaperone/DNA topoisomerase II/histidine kinase"/>
    <property type="match status" value="1"/>
</dbReference>
<dbReference type="Gene3D" id="3.30.565.10">
    <property type="entry name" value="Histidine kinase-like ATPase, C-terminal domain"/>
    <property type="match status" value="1"/>
</dbReference>
<accession>A0ABS8H8U9</accession>
<dbReference type="GO" id="GO:0005524">
    <property type="term" value="F:ATP binding"/>
    <property type="evidence" value="ECO:0007669"/>
    <property type="project" value="UniProtKB-KW"/>
</dbReference>
<keyword evidence="2" id="KW-1185">Reference proteome</keyword>
<dbReference type="EMBL" id="JAJGNP010000032">
    <property type="protein sequence ID" value="MCC4234853.1"/>
    <property type="molecule type" value="Genomic_DNA"/>
</dbReference>
<protein>
    <submittedName>
        <fullName evidence="1">ATP-binding protein</fullName>
    </submittedName>
</protein>